<keyword evidence="4 8" id="KW-0812">Transmembrane</keyword>
<keyword evidence="7 8" id="KW-0924">Ammonia transport</keyword>
<dbReference type="InterPro" id="IPR001905">
    <property type="entry name" value="Ammonium_transpt"/>
</dbReference>
<evidence type="ECO:0000256" key="3">
    <source>
        <dbReference type="ARBA" id="ARBA00022448"/>
    </source>
</evidence>
<evidence type="ECO:0000259" key="9">
    <source>
        <dbReference type="Pfam" id="PF00909"/>
    </source>
</evidence>
<reference evidence="12" key="1">
    <citation type="submission" date="2012-12" db="EMBL/GenBank/DDBJ databases">
        <authorList>
            <person name="Hellsten U."/>
            <person name="Grimwood J."/>
            <person name="Chapman J.A."/>
            <person name="Shapiro H."/>
            <person name="Aerts A."/>
            <person name="Otillar R.P."/>
            <person name="Terry A.Y."/>
            <person name="Boore J.L."/>
            <person name="Simakov O."/>
            <person name="Marletaz F."/>
            <person name="Cho S.-J."/>
            <person name="Edsinger-Gonzales E."/>
            <person name="Havlak P."/>
            <person name="Kuo D.-H."/>
            <person name="Larsson T."/>
            <person name="Lv J."/>
            <person name="Arendt D."/>
            <person name="Savage R."/>
            <person name="Osoegawa K."/>
            <person name="de Jong P."/>
            <person name="Lindberg D.R."/>
            <person name="Seaver E.C."/>
            <person name="Weisblat D.A."/>
            <person name="Putnam N.H."/>
            <person name="Grigoriev I.V."/>
            <person name="Rokhsar D.S."/>
        </authorList>
    </citation>
    <scope>NUCLEOTIDE SEQUENCE</scope>
    <source>
        <strain evidence="12">I ESC-2004</strain>
    </source>
</reference>
<keyword evidence="3 8" id="KW-0813">Transport</keyword>
<feature type="domain" description="Ammonium transporter AmtB-like" evidence="9">
    <location>
        <begin position="8"/>
        <end position="404"/>
    </location>
</feature>
<reference evidence="10 12" key="2">
    <citation type="journal article" date="2013" name="Nature">
        <title>Insights into bilaterian evolution from three spiralian genomes.</title>
        <authorList>
            <person name="Simakov O."/>
            <person name="Marletaz F."/>
            <person name="Cho S.J."/>
            <person name="Edsinger-Gonzales E."/>
            <person name="Havlak P."/>
            <person name="Hellsten U."/>
            <person name="Kuo D.H."/>
            <person name="Larsson T."/>
            <person name="Lv J."/>
            <person name="Arendt D."/>
            <person name="Savage R."/>
            <person name="Osoegawa K."/>
            <person name="de Jong P."/>
            <person name="Grimwood J."/>
            <person name="Chapman J.A."/>
            <person name="Shapiro H."/>
            <person name="Aerts A."/>
            <person name="Otillar R.P."/>
            <person name="Terry A.Y."/>
            <person name="Boore J.L."/>
            <person name="Grigoriev I.V."/>
            <person name="Lindberg D.R."/>
            <person name="Seaver E.C."/>
            <person name="Weisblat D.A."/>
            <person name="Putnam N.H."/>
            <person name="Rokhsar D.S."/>
        </authorList>
    </citation>
    <scope>NUCLEOTIDE SEQUENCE</scope>
    <source>
        <strain evidence="10 12">I ESC-2004</strain>
    </source>
</reference>
<evidence type="ECO:0000313" key="10">
    <source>
        <dbReference type="EMBL" id="ELU05140.1"/>
    </source>
</evidence>
<sequence length="460" mass="49514">MSGRDASWVLTSAVIIFTMQTGFGVLESGCVHPKNEVNIMVKNALDVVFGGISFWVFGFGLSFGSDQGTNAFTGVGCFFVDAADEVFGDVFAVFLFQLSFATTSTTIVSGAMAERVKLHAYLAFCIVNTFTFSIVAHWVWSETGFLHTMGAIDAAGCGPVHLVGGVTGLVATIILKPRSGTFDRPKKPTLPSPLKALLGMFMLWWGWLRFCSGSIFIVSTDEQWKSAVRAAVNTMVSSMGGGITGVMILSRFCQRVKYDVSTIINGIMGSLVSITAICTLCKAWESLIIGIVGALIATATDSLLWKLKIDDPVGVVPVHGACSVWGLIAVGLFVDKNGTLTLRGGLLNSGDPHQLLVQFITVICIIAWTLFMSVTLLKILDCTLGLRFEEGDEKIGADVIEHGVSVFSSWKTRNLQTIKRISSTLSTNTGDTTVSQAVELNEFKQRVAILLHDMATSCNR</sequence>
<evidence type="ECO:0000313" key="12">
    <source>
        <dbReference type="Proteomes" id="UP000014760"/>
    </source>
</evidence>
<dbReference type="EMBL" id="AMQN01001348">
    <property type="status" value="NOT_ANNOTATED_CDS"/>
    <property type="molecule type" value="Genomic_DNA"/>
</dbReference>
<proteinExistence type="inferred from homology"/>
<keyword evidence="12" id="KW-1185">Reference proteome</keyword>
<feature type="transmembrane region" description="Helical" evidence="8">
    <location>
        <begin position="120"/>
        <end position="140"/>
    </location>
</feature>
<dbReference type="SUPFAM" id="SSF111352">
    <property type="entry name" value="Ammonium transporter"/>
    <property type="match status" value="1"/>
</dbReference>
<evidence type="ECO:0000256" key="4">
    <source>
        <dbReference type="ARBA" id="ARBA00022692"/>
    </source>
</evidence>
<feature type="transmembrane region" description="Helical" evidence="8">
    <location>
        <begin position="6"/>
        <end position="26"/>
    </location>
</feature>
<feature type="transmembrane region" description="Helical" evidence="8">
    <location>
        <begin position="90"/>
        <end position="113"/>
    </location>
</feature>
<evidence type="ECO:0000256" key="6">
    <source>
        <dbReference type="ARBA" id="ARBA00023136"/>
    </source>
</evidence>
<reference evidence="11" key="3">
    <citation type="submission" date="2015-06" db="UniProtKB">
        <authorList>
            <consortium name="EnsemblMetazoa"/>
        </authorList>
    </citation>
    <scope>IDENTIFICATION</scope>
</reference>
<feature type="transmembrane region" description="Helical" evidence="8">
    <location>
        <begin position="230"/>
        <end position="250"/>
    </location>
</feature>
<dbReference type="Proteomes" id="UP000014760">
    <property type="component" value="Unassembled WGS sequence"/>
</dbReference>
<feature type="transmembrane region" description="Helical" evidence="8">
    <location>
        <begin position="47"/>
        <end position="65"/>
    </location>
</feature>
<dbReference type="EMBL" id="KB301771">
    <property type="protein sequence ID" value="ELU05140.1"/>
    <property type="molecule type" value="Genomic_DNA"/>
</dbReference>
<evidence type="ECO:0000256" key="5">
    <source>
        <dbReference type="ARBA" id="ARBA00022989"/>
    </source>
</evidence>
<dbReference type="GO" id="GO:0008519">
    <property type="term" value="F:ammonium channel activity"/>
    <property type="evidence" value="ECO:0007669"/>
    <property type="project" value="InterPro"/>
</dbReference>
<dbReference type="AlphaFoldDB" id="R7UG21"/>
<dbReference type="Gene3D" id="1.10.3430.10">
    <property type="entry name" value="Ammonium transporter AmtB like domains"/>
    <property type="match status" value="1"/>
</dbReference>
<evidence type="ECO:0000256" key="2">
    <source>
        <dbReference type="ARBA" id="ARBA00005887"/>
    </source>
</evidence>
<gene>
    <name evidence="10" type="ORF">CAPTEDRAFT_140549</name>
</gene>
<dbReference type="FunFam" id="1.10.3430.10:FF:000008">
    <property type="entry name" value="Ammonium transporter"/>
    <property type="match status" value="1"/>
</dbReference>
<dbReference type="InterPro" id="IPR024041">
    <property type="entry name" value="NH4_transpt_AmtB-like_dom"/>
</dbReference>
<dbReference type="PANTHER" id="PTHR11730:SF58">
    <property type="entry name" value="AMMONIUM TRANSPORTER"/>
    <property type="match status" value="1"/>
</dbReference>
<keyword evidence="6 8" id="KW-0472">Membrane</keyword>
<protein>
    <recommendedName>
        <fullName evidence="8">Ammonium transporter</fullName>
    </recommendedName>
</protein>
<comment type="similarity">
    <text evidence="2 8">Belongs to the ammonia transporter channel (TC 1.A.11.2) family.</text>
</comment>
<feature type="transmembrane region" description="Helical" evidence="8">
    <location>
        <begin position="152"/>
        <end position="175"/>
    </location>
</feature>
<dbReference type="GO" id="GO:0005886">
    <property type="term" value="C:plasma membrane"/>
    <property type="evidence" value="ECO:0007669"/>
    <property type="project" value="UniProtKB-SubCell"/>
</dbReference>
<evidence type="ECO:0000256" key="7">
    <source>
        <dbReference type="ARBA" id="ARBA00023177"/>
    </source>
</evidence>
<evidence type="ECO:0000313" key="11">
    <source>
        <dbReference type="EnsemblMetazoa" id="CapteP140549"/>
    </source>
</evidence>
<dbReference type="STRING" id="283909.R7UG21"/>
<feature type="transmembrane region" description="Helical" evidence="8">
    <location>
        <begin position="196"/>
        <end position="218"/>
    </location>
</feature>
<dbReference type="PANTHER" id="PTHR11730">
    <property type="entry name" value="AMMONIUM TRANSPORTER"/>
    <property type="match status" value="1"/>
</dbReference>
<evidence type="ECO:0000256" key="1">
    <source>
        <dbReference type="ARBA" id="ARBA00004141"/>
    </source>
</evidence>
<accession>R7UG21</accession>
<dbReference type="OrthoDB" id="534912at2759"/>
<dbReference type="Pfam" id="PF00909">
    <property type="entry name" value="Ammonium_transp"/>
    <property type="match status" value="1"/>
</dbReference>
<organism evidence="10">
    <name type="scientific">Capitella teleta</name>
    <name type="common">Polychaete worm</name>
    <dbReference type="NCBI Taxonomy" id="283909"/>
    <lineage>
        <taxon>Eukaryota</taxon>
        <taxon>Metazoa</taxon>
        <taxon>Spiralia</taxon>
        <taxon>Lophotrochozoa</taxon>
        <taxon>Annelida</taxon>
        <taxon>Polychaeta</taxon>
        <taxon>Sedentaria</taxon>
        <taxon>Scolecida</taxon>
        <taxon>Capitellidae</taxon>
        <taxon>Capitella</taxon>
    </lineage>
</organism>
<comment type="subcellular location">
    <subcellularLocation>
        <location evidence="8">Cell membrane</location>
        <topology evidence="8">Multi-pass membrane protein</topology>
    </subcellularLocation>
    <subcellularLocation>
        <location evidence="1">Membrane</location>
        <topology evidence="1">Multi-pass membrane protein</topology>
    </subcellularLocation>
</comment>
<feature type="transmembrane region" description="Helical" evidence="8">
    <location>
        <begin position="354"/>
        <end position="377"/>
    </location>
</feature>
<dbReference type="NCBIfam" id="TIGR00836">
    <property type="entry name" value="amt"/>
    <property type="match status" value="1"/>
</dbReference>
<dbReference type="OMA" id="HFFGMSD"/>
<dbReference type="InterPro" id="IPR029020">
    <property type="entry name" value="Ammonium/urea_transptr"/>
</dbReference>
<dbReference type="HOGENOM" id="CLU_000445_33_1_1"/>
<evidence type="ECO:0000256" key="8">
    <source>
        <dbReference type="RuleBase" id="RU362002"/>
    </source>
</evidence>
<name>R7UG21_CAPTE</name>
<dbReference type="EnsemblMetazoa" id="CapteT140549">
    <property type="protein sequence ID" value="CapteP140549"/>
    <property type="gene ID" value="CapteG140549"/>
</dbReference>
<keyword evidence="5 8" id="KW-1133">Transmembrane helix</keyword>
<feature type="transmembrane region" description="Helical" evidence="8">
    <location>
        <begin position="312"/>
        <end position="334"/>
    </location>
</feature>
<dbReference type="GO" id="GO:0097272">
    <property type="term" value="P:ammonium homeostasis"/>
    <property type="evidence" value="ECO:0007669"/>
    <property type="project" value="TreeGrafter"/>
</dbReference>
<feature type="transmembrane region" description="Helical" evidence="8">
    <location>
        <begin position="262"/>
        <end position="280"/>
    </location>
</feature>